<evidence type="ECO:0000256" key="2">
    <source>
        <dbReference type="ARBA" id="ARBA00022490"/>
    </source>
</evidence>
<dbReference type="InterPro" id="IPR013815">
    <property type="entry name" value="ATP_grasp_subdomain_1"/>
</dbReference>
<comment type="caution">
    <text evidence="18">Lacks conserved residue(s) required for the propagation of feature annotation.</text>
</comment>
<feature type="domain" description="ABC transporter" evidence="19">
    <location>
        <begin position="611"/>
        <end position="942"/>
    </location>
</feature>
<evidence type="ECO:0000256" key="4">
    <source>
        <dbReference type="ARBA" id="ARBA00022737"/>
    </source>
</evidence>
<gene>
    <name evidence="18 20" type="primary">uvrA</name>
    <name evidence="20" type="ORF">V2E24_02920</name>
</gene>
<dbReference type="InterPro" id="IPR003439">
    <property type="entry name" value="ABC_transporter-like_ATP-bd"/>
</dbReference>
<evidence type="ECO:0000256" key="3">
    <source>
        <dbReference type="ARBA" id="ARBA00022723"/>
    </source>
</evidence>
<dbReference type="InterPro" id="IPR017871">
    <property type="entry name" value="ABC_transporter-like_CS"/>
</dbReference>
<reference evidence="20" key="1">
    <citation type="submission" date="2024-01" db="EMBL/GenBank/DDBJ databases">
        <title>Genome sequence of Mycoplasma ciconiae type strain DSM 25251.</title>
        <authorList>
            <person name="Spergser J."/>
        </authorList>
    </citation>
    <scope>NUCLEOTIDE SEQUENCE [LARGE SCALE GENOMIC DNA]</scope>
    <source>
        <strain evidence="20">DSM 25251</strain>
    </source>
</reference>
<evidence type="ECO:0000256" key="9">
    <source>
        <dbReference type="ARBA" id="ARBA00022833"/>
    </source>
</evidence>
<evidence type="ECO:0000256" key="10">
    <source>
        <dbReference type="ARBA" id="ARBA00022840"/>
    </source>
</evidence>
<dbReference type="InterPro" id="IPR041102">
    <property type="entry name" value="UvrA_inter"/>
</dbReference>
<evidence type="ECO:0000256" key="1">
    <source>
        <dbReference type="ARBA" id="ARBA00004496"/>
    </source>
</evidence>
<evidence type="ECO:0000256" key="17">
    <source>
        <dbReference type="ARBA" id="ARBA00042156"/>
    </source>
</evidence>
<evidence type="ECO:0000256" key="11">
    <source>
        <dbReference type="ARBA" id="ARBA00022881"/>
    </source>
</evidence>
<dbReference type="PROSITE" id="PS00211">
    <property type="entry name" value="ABC_TRANSPORTER_1"/>
    <property type="match status" value="2"/>
</dbReference>
<dbReference type="RefSeq" id="WP_330500930.1">
    <property type="nucleotide sequence ID" value="NZ_JAZDWZ010000009.1"/>
</dbReference>
<dbReference type="SMART" id="SM00382">
    <property type="entry name" value="AAA"/>
    <property type="match status" value="2"/>
</dbReference>
<comment type="subcellular location">
    <subcellularLocation>
        <location evidence="1 18">Cytoplasm</location>
    </subcellularLocation>
</comment>
<dbReference type="Pfam" id="PF17760">
    <property type="entry name" value="UvrA_inter"/>
    <property type="match status" value="1"/>
</dbReference>
<evidence type="ECO:0000256" key="16">
    <source>
        <dbReference type="ARBA" id="ARBA00039316"/>
    </source>
</evidence>
<keyword evidence="14 18" id="KW-0742">SOS response</keyword>
<dbReference type="Gene3D" id="3.30.1490.20">
    <property type="entry name" value="ATP-grasp fold, A domain"/>
    <property type="match status" value="1"/>
</dbReference>
<keyword evidence="9 18" id="KW-0862">Zinc</keyword>
<keyword evidence="7 18" id="KW-0228">DNA excision</keyword>
<keyword evidence="12 18" id="KW-0238">DNA-binding</keyword>
<evidence type="ECO:0000259" key="19">
    <source>
        <dbReference type="PROSITE" id="PS50893"/>
    </source>
</evidence>
<feature type="binding site" evidence="18">
    <location>
        <begin position="34"/>
        <end position="41"/>
    </location>
    <ligand>
        <name>ATP</name>
        <dbReference type="ChEBI" id="CHEBI:30616"/>
    </ligand>
</feature>
<feature type="zinc finger region" description="C4-type" evidence="18">
    <location>
        <begin position="745"/>
        <end position="771"/>
    </location>
</feature>
<dbReference type="InterPro" id="IPR041552">
    <property type="entry name" value="UvrA_DNA-bd"/>
</dbReference>
<dbReference type="PROSITE" id="PS50893">
    <property type="entry name" value="ABC_TRANSPORTER_2"/>
    <property type="match status" value="1"/>
</dbReference>
<keyword evidence="21" id="KW-1185">Reference proteome</keyword>
<keyword evidence="6 18" id="KW-0227">DNA damage</keyword>
<dbReference type="NCBIfam" id="TIGR00630">
    <property type="entry name" value="uvra"/>
    <property type="match status" value="1"/>
</dbReference>
<keyword evidence="10 18" id="KW-0067">ATP-binding</keyword>
<dbReference type="Pfam" id="PF17755">
    <property type="entry name" value="UvrA_DNA-bind"/>
    <property type="match status" value="1"/>
</dbReference>
<evidence type="ECO:0000256" key="7">
    <source>
        <dbReference type="ARBA" id="ARBA00022769"/>
    </source>
</evidence>
<evidence type="ECO:0000256" key="18">
    <source>
        <dbReference type="HAMAP-Rule" id="MF_00205"/>
    </source>
</evidence>
<evidence type="ECO:0000256" key="5">
    <source>
        <dbReference type="ARBA" id="ARBA00022741"/>
    </source>
</evidence>
<dbReference type="EMBL" id="JAZDWZ010000009">
    <property type="protein sequence ID" value="MEE3928517.1"/>
    <property type="molecule type" value="Genomic_DNA"/>
</dbReference>
<evidence type="ECO:0000313" key="21">
    <source>
        <dbReference type="Proteomes" id="UP001344817"/>
    </source>
</evidence>
<accession>A0ABU7MLW1</accession>
<evidence type="ECO:0000256" key="8">
    <source>
        <dbReference type="ARBA" id="ARBA00022771"/>
    </source>
</evidence>
<dbReference type="InterPro" id="IPR027417">
    <property type="entry name" value="P-loop_NTPase"/>
</dbReference>
<evidence type="ECO:0000256" key="6">
    <source>
        <dbReference type="ARBA" id="ARBA00022763"/>
    </source>
</evidence>
<keyword evidence="20" id="KW-0378">Hydrolase</keyword>
<keyword evidence="13 18" id="KW-0234">DNA repair</keyword>
<keyword evidence="8 18" id="KW-0863">Zinc-finger</keyword>
<evidence type="ECO:0000256" key="15">
    <source>
        <dbReference type="ARBA" id="ARBA00038000"/>
    </source>
</evidence>
<dbReference type="Gene3D" id="1.10.8.280">
    <property type="entry name" value="ABC transporter ATPase domain-like"/>
    <property type="match status" value="1"/>
</dbReference>
<keyword evidence="3 18" id="KW-0479">Metal-binding</keyword>
<comment type="function">
    <text evidence="18">The UvrABC repair system catalyzes the recognition and processing of DNA lesions. UvrA is an ATPase and a DNA-binding protein. A damage recognition complex composed of 2 UvrA and 2 UvrB subunits scans DNA for abnormalities. When the presence of a lesion has been verified by UvrB, the UvrA molecules dissociate.</text>
</comment>
<keyword evidence="5 18" id="KW-0547">Nucleotide-binding</keyword>
<dbReference type="Proteomes" id="UP001344817">
    <property type="component" value="Unassembled WGS sequence"/>
</dbReference>
<dbReference type="SUPFAM" id="SSF52540">
    <property type="entry name" value="P-loop containing nucleoside triphosphate hydrolases"/>
    <property type="match status" value="2"/>
</dbReference>
<evidence type="ECO:0000256" key="14">
    <source>
        <dbReference type="ARBA" id="ARBA00023236"/>
    </source>
</evidence>
<feature type="binding site" evidence="18">
    <location>
        <begin position="643"/>
        <end position="650"/>
    </location>
    <ligand>
        <name>ATP</name>
        <dbReference type="ChEBI" id="CHEBI:30616"/>
    </ligand>
</feature>
<keyword evidence="2 18" id="KW-0963">Cytoplasm</keyword>
<dbReference type="NCBIfam" id="NF001503">
    <property type="entry name" value="PRK00349.1"/>
    <property type="match status" value="1"/>
</dbReference>
<dbReference type="InterPro" id="IPR003593">
    <property type="entry name" value="AAA+_ATPase"/>
</dbReference>
<organism evidence="20 21">
    <name type="scientific">Mycoplasmopsis ciconiae</name>
    <dbReference type="NCBI Taxonomy" id="561067"/>
    <lineage>
        <taxon>Bacteria</taxon>
        <taxon>Bacillati</taxon>
        <taxon>Mycoplasmatota</taxon>
        <taxon>Mycoplasmoidales</taxon>
        <taxon>Metamycoplasmataceae</taxon>
        <taxon>Mycoplasmopsis</taxon>
    </lineage>
</organism>
<evidence type="ECO:0000256" key="13">
    <source>
        <dbReference type="ARBA" id="ARBA00023204"/>
    </source>
</evidence>
<sequence length="946" mass="106160">MSKDQEIIIKGARENNLKNVSLTLPKNKLIVFTGLSGSGKSSLAFNTIYEEGRRRYVDSLSSYARMFLGGTSKPDVDSIDGLSPSISIEQKTTHNNPRSTVGTVTEIYDYFRLLFARIGKPYCPKHNIEISSQTTKDILNSLYSEPANSLLYIYAPIVEQEKGTHAKTIEKLKKEGYLRAKIDDQMYQLEFDDIQLDKNTKHTIDLLITRIALNQDNYNRIAEAIDIATQKANGSLKVENHTNNTTKLFSKSHSCIYKDFEMPKIETRLFSFNSPYGMCEHCKGIGVDLKADFDALVPESWRTIRQGAIKIFENTFDTLNLEWQEFEVLLNHYNISVDKPIDEMSKFELDIIKYGSKEEIEYVLESSSGNKTRRNKFIDGVLTKVEKQYYDTSSNRIRDWLKRYMGTFSCAVCKGSRLNDKALAVKVNNLNIYDFTRLSVADALINLENRHFSQNEENIAKLIISELINRLTFLKNVGLDYLTLDRNSETLSGGESQRIRLATQIGSNLTGVLYVLDEPSIGLHQKDNQKLIDALRKMVDIGNTLIVVEHDEETIFSADHIVDIGPKAGEYGGEVVAQGSVNDIAQNPNSITGKYLSGEWKIETPTSRRSGNGQSIIIKGAKENNLKNIDINIPLGKLVAVTGVSGSGKSTLVNEILVNGIQYYLNKNQVNEFKKAKFDSISGLFNIDKVIPVSQSPIGKTPRSNPATYVGLFDDIREIFANVEESRVRGYTKGRFSFNVDGGRCEKCSGDGSLKIEMHFLPDVYISCDQCDGKRYNRETLEIKYHDKNIFDILDSTVYQAIEIFNNKPKLLEKLKILEEVGLGYIKLGQSSTTLSGGEAQRVKLATYLQKKPTGKTLFVLDEPTTGLHTYDVSRLIKILNRIVDNGDSVLVIEHNLDLIKCADYIIDLGPDGGVNGGKVIAKGTPEQVAKIESSYTGQWLKDILK</sequence>
<name>A0ABU7MLW1_9BACT</name>
<dbReference type="PANTHER" id="PTHR43152:SF3">
    <property type="entry name" value="UVRABC SYSTEM PROTEIN A"/>
    <property type="match status" value="1"/>
</dbReference>
<proteinExistence type="inferred from homology"/>
<dbReference type="InterPro" id="IPR004602">
    <property type="entry name" value="UvrA"/>
</dbReference>
<keyword evidence="4 18" id="KW-0677">Repeat</keyword>
<protein>
    <recommendedName>
        <fullName evidence="16 18">UvrABC system protein A</fullName>
        <shortName evidence="18">UvrA protein</shortName>
    </recommendedName>
    <alternativeName>
        <fullName evidence="17 18">Excinuclease ABC subunit A</fullName>
    </alternativeName>
</protein>
<dbReference type="GO" id="GO:0016787">
    <property type="term" value="F:hydrolase activity"/>
    <property type="evidence" value="ECO:0007669"/>
    <property type="project" value="UniProtKB-KW"/>
</dbReference>
<dbReference type="CDD" id="cd03271">
    <property type="entry name" value="ABC_UvrA_II"/>
    <property type="match status" value="1"/>
</dbReference>
<comment type="subunit">
    <text evidence="18">Forms a heterotetramer with UvrB during the search for lesions.</text>
</comment>
<dbReference type="Gene3D" id="3.40.50.300">
    <property type="entry name" value="P-loop containing nucleotide triphosphate hydrolases"/>
    <property type="match status" value="2"/>
</dbReference>
<comment type="caution">
    <text evidence="20">The sequence shown here is derived from an EMBL/GenBank/DDBJ whole genome shotgun (WGS) entry which is preliminary data.</text>
</comment>
<evidence type="ECO:0000256" key="12">
    <source>
        <dbReference type="ARBA" id="ARBA00023125"/>
    </source>
</evidence>
<dbReference type="PANTHER" id="PTHR43152">
    <property type="entry name" value="UVRABC SYSTEM PROTEIN A"/>
    <property type="match status" value="1"/>
</dbReference>
<dbReference type="Gene3D" id="1.20.1580.10">
    <property type="entry name" value="ABC transporter ATPase like domain"/>
    <property type="match status" value="2"/>
</dbReference>
<dbReference type="HAMAP" id="MF_00205">
    <property type="entry name" value="UvrA"/>
    <property type="match status" value="1"/>
</dbReference>
<evidence type="ECO:0000313" key="20">
    <source>
        <dbReference type="EMBL" id="MEE3928517.1"/>
    </source>
</evidence>
<keyword evidence="11 18" id="KW-0267">Excision nuclease</keyword>
<comment type="similarity">
    <text evidence="15 18">Belongs to the ABC transporter superfamily. UvrA family.</text>
</comment>